<evidence type="ECO:0000256" key="2">
    <source>
        <dbReference type="ARBA" id="ARBA00022448"/>
    </source>
</evidence>
<dbReference type="GO" id="GO:0016887">
    <property type="term" value="F:ATP hydrolysis activity"/>
    <property type="evidence" value="ECO:0007669"/>
    <property type="project" value="InterPro"/>
</dbReference>
<accession>A0A6F8ZD66</accession>
<name>A0A6F8ZD66_9FIRM</name>
<organism evidence="6 7">
    <name type="scientific">Candidatus Hydrogenisulfobacillus filiaventi</name>
    <dbReference type="NCBI Taxonomy" id="2707344"/>
    <lineage>
        <taxon>Bacteria</taxon>
        <taxon>Bacillati</taxon>
        <taxon>Bacillota</taxon>
        <taxon>Clostridia</taxon>
        <taxon>Eubacteriales</taxon>
        <taxon>Clostridiales Family XVII. Incertae Sedis</taxon>
        <taxon>Candidatus Hydrogenisulfobacillus</taxon>
    </lineage>
</organism>
<keyword evidence="7" id="KW-1185">Reference proteome</keyword>
<evidence type="ECO:0000313" key="7">
    <source>
        <dbReference type="Proteomes" id="UP000503399"/>
    </source>
</evidence>
<dbReference type="PANTHER" id="PTHR46743">
    <property type="entry name" value="TEICHOIC ACIDS EXPORT ATP-BINDING PROTEIN TAGH"/>
    <property type="match status" value="1"/>
</dbReference>
<feature type="domain" description="ABC transporter" evidence="5">
    <location>
        <begin position="28"/>
        <end position="249"/>
    </location>
</feature>
<dbReference type="Gene3D" id="3.40.50.300">
    <property type="entry name" value="P-loop containing nucleotide triphosphate hydrolases"/>
    <property type="match status" value="1"/>
</dbReference>
<dbReference type="Gene3D" id="2.70.50.60">
    <property type="entry name" value="abc- transporter (atp binding component) like domain"/>
    <property type="match status" value="1"/>
</dbReference>
<dbReference type="SUPFAM" id="SSF52540">
    <property type="entry name" value="P-loop containing nucleoside triphosphate hydrolases"/>
    <property type="match status" value="1"/>
</dbReference>
<proteinExistence type="inferred from homology"/>
<sequence>MRGVWAEGVSKRFLLRRDRADSVGQLLVRMLPGRRPPPAEPFWALKDVSFRLPLGRSLGIVGNNGSGKSTLLKILTRTMLPTSGQVAVEGRTSALIELGAGFHPDFTGRENIYLNASILGIRRREVDRHLDDIIDFAGIRPFIDTPVKYYSSGMHARLGFSVAIHVEPEILIVDEVLAVGDEAFQQQCMDRIYAMKRQGVSILLVSHDLGSVERLMDEAIWLDRGVMQAQGRPALVVEAYRRSHLEAPVSPDSAPEASPGLLQAAWLEVDGRPVEVVPSGSAVTVVLEWDNPDQPVERHLVLSLRRPDGLAILEISSLRDGRPPLRLGLGRARTRLHIPALQLASGRYEVHAEVLDVQGRRLEEHHPLTEVRVQSLKGAGGLLVLPHEWRAG</sequence>
<dbReference type="GO" id="GO:0016020">
    <property type="term" value="C:membrane"/>
    <property type="evidence" value="ECO:0007669"/>
    <property type="project" value="InterPro"/>
</dbReference>
<dbReference type="InterPro" id="IPR050683">
    <property type="entry name" value="Bact_Polysacc_Export_ATP-bd"/>
</dbReference>
<gene>
    <name evidence="6" type="ORF">R50_0189</name>
</gene>
<protein>
    <submittedName>
        <fullName evidence="6">ABC transporter domain-containing protein</fullName>
    </submittedName>
</protein>
<keyword evidence="4" id="KW-0067">ATP-binding</keyword>
<dbReference type="KEGG" id="hfv:R50_0189"/>
<dbReference type="AlphaFoldDB" id="A0A6F8ZD66"/>
<evidence type="ECO:0000256" key="4">
    <source>
        <dbReference type="ARBA" id="ARBA00022840"/>
    </source>
</evidence>
<evidence type="ECO:0000313" key="6">
    <source>
        <dbReference type="EMBL" id="CAB1127695.1"/>
    </source>
</evidence>
<reference evidence="6 7" key="1">
    <citation type="submission" date="2020-02" db="EMBL/GenBank/DDBJ databases">
        <authorList>
            <person name="Hogendoorn C."/>
        </authorList>
    </citation>
    <scope>NUCLEOTIDE SEQUENCE [LARGE SCALE GENOMIC DNA]</scope>
    <source>
        <strain evidence="6">R501</strain>
    </source>
</reference>
<dbReference type="SMART" id="SM00382">
    <property type="entry name" value="AAA"/>
    <property type="match status" value="1"/>
</dbReference>
<dbReference type="PROSITE" id="PS50893">
    <property type="entry name" value="ABC_TRANSPORTER_2"/>
    <property type="match status" value="1"/>
</dbReference>
<dbReference type="PANTHER" id="PTHR46743:SF2">
    <property type="entry name" value="TEICHOIC ACIDS EXPORT ATP-BINDING PROTEIN TAGH"/>
    <property type="match status" value="1"/>
</dbReference>
<dbReference type="CDD" id="cd03220">
    <property type="entry name" value="ABC_KpsT_Wzt"/>
    <property type="match status" value="1"/>
</dbReference>
<keyword evidence="2" id="KW-0813">Transport</keyword>
<dbReference type="EMBL" id="LR778114">
    <property type="protein sequence ID" value="CAB1127695.1"/>
    <property type="molecule type" value="Genomic_DNA"/>
</dbReference>
<keyword evidence="3" id="KW-0547">Nucleotide-binding</keyword>
<dbReference type="Pfam" id="PF00005">
    <property type="entry name" value="ABC_tran"/>
    <property type="match status" value="1"/>
</dbReference>
<dbReference type="Proteomes" id="UP000503399">
    <property type="component" value="Chromosome"/>
</dbReference>
<evidence type="ECO:0000256" key="3">
    <source>
        <dbReference type="ARBA" id="ARBA00022741"/>
    </source>
</evidence>
<evidence type="ECO:0000256" key="1">
    <source>
        <dbReference type="ARBA" id="ARBA00005417"/>
    </source>
</evidence>
<dbReference type="GO" id="GO:0140359">
    <property type="term" value="F:ABC-type transporter activity"/>
    <property type="evidence" value="ECO:0007669"/>
    <property type="project" value="InterPro"/>
</dbReference>
<dbReference type="InterPro" id="IPR003593">
    <property type="entry name" value="AAA+_ATPase"/>
</dbReference>
<dbReference type="CDD" id="cd10147">
    <property type="entry name" value="Wzt_C-like"/>
    <property type="match status" value="1"/>
</dbReference>
<comment type="similarity">
    <text evidence="1">Belongs to the ABC transporter superfamily.</text>
</comment>
<dbReference type="InterPro" id="IPR003439">
    <property type="entry name" value="ABC_transporter-like_ATP-bd"/>
</dbReference>
<dbReference type="InterPro" id="IPR015860">
    <property type="entry name" value="ABC_transpr_TagH-like"/>
</dbReference>
<dbReference type="InterPro" id="IPR029439">
    <property type="entry name" value="Wzt_C"/>
</dbReference>
<evidence type="ECO:0000259" key="5">
    <source>
        <dbReference type="PROSITE" id="PS50893"/>
    </source>
</evidence>
<dbReference type="InterPro" id="IPR027417">
    <property type="entry name" value="P-loop_NTPase"/>
</dbReference>
<dbReference type="GO" id="GO:0005524">
    <property type="term" value="F:ATP binding"/>
    <property type="evidence" value="ECO:0007669"/>
    <property type="project" value="UniProtKB-KW"/>
</dbReference>